<comment type="similarity">
    <text evidence="8">Belongs to the TonB-dependent receptor family.</text>
</comment>
<keyword evidence="7 8" id="KW-0998">Cell outer membrane</keyword>
<dbReference type="RefSeq" id="WP_136575569.1">
    <property type="nucleotide sequence ID" value="NZ_STFF01000001.1"/>
</dbReference>
<keyword evidence="5 9" id="KW-0732">Signal</keyword>
<keyword evidence="3 8" id="KW-1134">Transmembrane beta strand</keyword>
<dbReference type="SUPFAM" id="SSF56935">
    <property type="entry name" value="Porins"/>
    <property type="match status" value="1"/>
</dbReference>
<evidence type="ECO:0000256" key="8">
    <source>
        <dbReference type="PROSITE-ProRule" id="PRU01360"/>
    </source>
</evidence>
<evidence type="ECO:0000256" key="9">
    <source>
        <dbReference type="SAM" id="SignalP"/>
    </source>
</evidence>
<keyword evidence="2 8" id="KW-0813">Transport</keyword>
<sequence>MRKTKNLTKRRAGIRAMAFATSLLLALLLQVQLMAQQKTVAGKVVNAASGEPIAGASIVVKGTNMGGTTDEKGIFSLSVPVGVTTLMVSYTGFLEMEIPASENIRTIKLTALGDMGEVVVVGYGKQKKTTLTGAVEIVSGKTFESRAVTNVALALQGVTPGLVVTRSSPRPGNEGLNLVIRGLSSVNGSAPLIIIDGVPALNSFSFLNMNADDIESISVLKDASATIYGSAAANGVILVTTKRGKGKTKYDFTSNFRFNTNGITGYSPSMQQYATMWIEANKEETNPNWWVWGSKDNMLKMQEGYEGVWRFSTWPGVDYFIYNANRIKEMFATRYSHQNNVSVSGGNEKSSYRISLGFADNKGNLATAYDGQKQYNARFNYDIKLSEKLKLETAISLVDAKTSTPSAGLDNTLYGYDMPFFPAKNPSGQWFATFNGVDGGANRNAAARTSDGGRDNQNSLTGRIDVKAIFQVYKDLSIEGLASLQNERFNQERYLLAVPVYNWYGRQTGWAGALDTTKTSYFTRAWTSAIQYYQLVMRYNKTFKGLHNFSAVAGIDAQKFNYNWVSANRIGFTDLGVQNISLASTATQTNDGFSSQTGNYAYLARLNYGYDDKYLVELQGRIDGSSRFAAGHKFQKYGGISAGWVFTNEDFLSNITSILNYGKLRASYGSSGNQAAGLGEFDYLSLVRMGTTVLGSPAALQNSSSLLNNGLISYSRTWERVEQKNVALELGFFNNRLSSTVEYFTKDNIGMLINVNYPSVLGGSAPPTNSGHFNTKGWEVILKWNETKKDWSYNIAINMSNTKTRVTGVQGADGYGAGRNGIVNGLPFQPWFVYKTDGYFADQKEVDAYYAAYGSSGDLAAYPQNNLAVALRPGDTKKVDVAGSGSITGTGNQKSSLVYAGDGTPHYTFGINLGGSWKGFDLNAFFQGQLKQLMMRNGYMAYPFNALFTNQNPKFLGQTWTAENTDAIFPRLTVNPNRARWNYANNDFMLQNNRYVRLKTLIVGYSLPQSLIKKAKLEKVRFYFSGNDLWELAHIKDGFDPEMGETSQNAGYPFARTWSFGVNVGF</sequence>
<dbReference type="OrthoDB" id="899266at2"/>
<dbReference type="NCBIfam" id="TIGR04056">
    <property type="entry name" value="OMP_RagA_SusC"/>
    <property type="match status" value="1"/>
</dbReference>
<organism evidence="11 12">
    <name type="scientific">Niastella caeni</name>
    <dbReference type="NCBI Taxonomy" id="2569763"/>
    <lineage>
        <taxon>Bacteria</taxon>
        <taxon>Pseudomonadati</taxon>
        <taxon>Bacteroidota</taxon>
        <taxon>Chitinophagia</taxon>
        <taxon>Chitinophagales</taxon>
        <taxon>Chitinophagaceae</taxon>
        <taxon>Niastella</taxon>
    </lineage>
</organism>
<dbReference type="Gene3D" id="2.60.40.1120">
    <property type="entry name" value="Carboxypeptidase-like, regulatory domain"/>
    <property type="match status" value="1"/>
</dbReference>
<keyword evidence="6 8" id="KW-0472">Membrane</keyword>
<dbReference type="Proteomes" id="UP000306918">
    <property type="component" value="Unassembled WGS sequence"/>
</dbReference>
<evidence type="ECO:0000259" key="10">
    <source>
        <dbReference type="Pfam" id="PF07715"/>
    </source>
</evidence>
<dbReference type="InterPro" id="IPR023997">
    <property type="entry name" value="TonB-dep_OMP_SusC/RagA_CS"/>
</dbReference>
<reference evidence="11 12" key="1">
    <citation type="submission" date="2019-04" db="EMBL/GenBank/DDBJ databases">
        <title>Niastella caeni sp. nov., isolated from activated sludge.</title>
        <authorList>
            <person name="Sheng M."/>
        </authorList>
    </citation>
    <scope>NUCLEOTIDE SEQUENCE [LARGE SCALE GENOMIC DNA]</scope>
    <source>
        <strain evidence="11 12">HX-2-15</strain>
    </source>
</reference>
<dbReference type="Pfam" id="PF13715">
    <property type="entry name" value="CarbopepD_reg_2"/>
    <property type="match status" value="1"/>
</dbReference>
<evidence type="ECO:0000256" key="6">
    <source>
        <dbReference type="ARBA" id="ARBA00023136"/>
    </source>
</evidence>
<evidence type="ECO:0000256" key="5">
    <source>
        <dbReference type="ARBA" id="ARBA00022729"/>
    </source>
</evidence>
<feature type="signal peptide" evidence="9">
    <location>
        <begin position="1"/>
        <end position="35"/>
    </location>
</feature>
<keyword evidence="12" id="KW-1185">Reference proteome</keyword>
<dbReference type="InterPro" id="IPR036942">
    <property type="entry name" value="Beta-barrel_TonB_sf"/>
</dbReference>
<evidence type="ECO:0000256" key="4">
    <source>
        <dbReference type="ARBA" id="ARBA00022692"/>
    </source>
</evidence>
<dbReference type="EMBL" id="STFF01000001">
    <property type="protein sequence ID" value="THU41079.1"/>
    <property type="molecule type" value="Genomic_DNA"/>
</dbReference>
<evidence type="ECO:0000313" key="11">
    <source>
        <dbReference type="EMBL" id="THU41079.1"/>
    </source>
</evidence>
<dbReference type="AlphaFoldDB" id="A0A4S8I1J9"/>
<dbReference type="NCBIfam" id="TIGR04057">
    <property type="entry name" value="SusC_RagA_signa"/>
    <property type="match status" value="1"/>
</dbReference>
<proteinExistence type="inferred from homology"/>
<comment type="subcellular location">
    <subcellularLocation>
        <location evidence="1 8">Cell outer membrane</location>
        <topology evidence="1 8">Multi-pass membrane protein</topology>
    </subcellularLocation>
</comment>
<evidence type="ECO:0000313" key="12">
    <source>
        <dbReference type="Proteomes" id="UP000306918"/>
    </source>
</evidence>
<accession>A0A4S8I1J9</accession>
<protein>
    <submittedName>
        <fullName evidence="11">SusC/RagA family TonB-linked outer membrane protein</fullName>
    </submittedName>
</protein>
<feature type="chain" id="PRO_5020698929" evidence="9">
    <location>
        <begin position="36"/>
        <end position="1066"/>
    </location>
</feature>
<dbReference type="InterPro" id="IPR012910">
    <property type="entry name" value="Plug_dom"/>
</dbReference>
<evidence type="ECO:0000256" key="3">
    <source>
        <dbReference type="ARBA" id="ARBA00022452"/>
    </source>
</evidence>
<evidence type="ECO:0000256" key="2">
    <source>
        <dbReference type="ARBA" id="ARBA00022448"/>
    </source>
</evidence>
<dbReference type="InterPro" id="IPR037066">
    <property type="entry name" value="Plug_dom_sf"/>
</dbReference>
<dbReference type="SUPFAM" id="SSF49464">
    <property type="entry name" value="Carboxypeptidase regulatory domain-like"/>
    <property type="match status" value="1"/>
</dbReference>
<dbReference type="InterPro" id="IPR023996">
    <property type="entry name" value="TonB-dep_OMP_SusC/RagA"/>
</dbReference>
<comment type="caution">
    <text evidence="11">The sequence shown here is derived from an EMBL/GenBank/DDBJ whole genome shotgun (WGS) entry which is preliminary data.</text>
</comment>
<name>A0A4S8I1J9_9BACT</name>
<dbReference type="PROSITE" id="PS52016">
    <property type="entry name" value="TONB_DEPENDENT_REC_3"/>
    <property type="match status" value="1"/>
</dbReference>
<dbReference type="Gene3D" id="2.170.130.10">
    <property type="entry name" value="TonB-dependent receptor, plug domain"/>
    <property type="match status" value="1"/>
</dbReference>
<dbReference type="Pfam" id="PF07715">
    <property type="entry name" value="Plug"/>
    <property type="match status" value="1"/>
</dbReference>
<dbReference type="Gene3D" id="2.40.170.20">
    <property type="entry name" value="TonB-dependent receptor, beta-barrel domain"/>
    <property type="match status" value="1"/>
</dbReference>
<evidence type="ECO:0000256" key="7">
    <source>
        <dbReference type="ARBA" id="ARBA00023237"/>
    </source>
</evidence>
<dbReference type="GO" id="GO:0015344">
    <property type="term" value="F:siderophore uptake transmembrane transporter activity"/>
    <property type="evidence" value="ECO:0007669"/>
    <property type="project" value="TreeGrafter"/>
</dbReference>
<dbReference type="InterPro" id="IPR039426">
    <property type="entry name" value="TonB-dep_rcpt-like"/>
</dbReference>
<gene>
    <name evidence="11" type="ORF">FAM09_02890</name>
</gene>
<dbReference type="PANTHER" id="PTHR30069">
    <property type="entry name" value="TONB-DEPENDENT OUTER MEMBRANE RECEPTOR"/>
    <property type="match status" value="1"/>
</dbReference>
<keyword evidence="4 8" id="KW-0812">Transmembrane</keyword>
<dbReference type="InterPro" id="IPR008969">
    <property type="entry name" value="CarboxyPept-like_regulatory"/>
</dbReference>
<dbReference type="PANTHER" id="PTHR30069:SF29">
    <property type="entry name" value="HEMOGLOBIN AND HEMOGLOBIN-HAPTOGLOBIN-BINDING PROTEIN 1-RELATED"/>
    <property type="match status" value="1"/>
</dbReference>
<dbReference type="GO" id="GO:0044718">
    <property type="term" value="P:siderophore transmembrane transport"/>
    <property type="evidence" value="ECO:0007669"/>
    <property type="project" value="TreeGrafter"/>
</dbReference>
<evidence type="ECO:0000256" key="1">
    <source>
        <dbReference type="ARBA" id="ARBA00004571"/>
    </source>
</evidence>
<dbReference type="GO" id="GO:0009279">
    <property type="term" value="C:cell outer membrane"/>
    <property type="evidence" value="ECO:0007669"/>
    <property type="project" value="UniProtKB-SubCell"/>
</dbReference>
<feature type="domain" description="TonB-dependent receptor plug" evidence="10">
    <location>
        <begin position="128"/>
        <end position="236"/>
    </location>
</feature>